<dbReference type="AlphaFoldDB" id="A0A7Z0WNW3"/>
<dbReference type="SUPFAM" id="SSF53335">
    <property type="entry name" value="S-adenosyl-L-methionine-dependent methyltransferases"/>
    <property type="match status" value="1"/>
</dbReference>
<dbReference type="EMBL" id="MSIF01000003">
    <property type="protein sequence ID" value="OLF12003.1"/>
    <property type="molecule type" value="Genomic_DNA"/>
</dbReference>
<keyword evidence="1" id="KW-0808">Transferase</keyword>
<evidence type="ECO:0000313" key="2">
    <source>
        <dbReference type="Proteomes" id="UP000185696"/>
    </source>
</evidence>
<reference evidence="1 2" key="1">
    <citation type="submission" date="2016-12" db="EMBL/GenBank/DDBJ databases">
        <title>The draft genome sequence of Actinophytocola xinjiangensis.</title>
        <authorList>
            <person name="Wang W."/>
            <person name="Yuan L."/>
        </authorList>
    </citation>
    <scope>NUCLEOTIDE SEQUENCE [LARGE SCALE GENOMIC DNA]</scope>
    <source>
        <strain evidence="1 2">CGMCC 4.4663</strain>
    </source>
</reference>
<evidence type="ECO:0000313" key="1">
    <source>
        <dbReference type="EMBL" id="OLF12003.1"/>
    </source>
</evidence>
<keyword evidence="1" id="KW-0489">Methyltransferase</keyword>
<sequence length="284" mass="31739">MTTSGGSQVTLDETGKFSFDHVYTEPDPRPFFRALGEVGYQLPQLAKPHLTSLVDEYRAGRGVDQPTVADLGCSYGVNAALFRCAATMDDLYEHYTADEAAGLDRDGLLDRDREFLRTRDDRVPQARFVGLDVSAPALAYAHDAGFLDETVSADLENEEPTPRQRAVLSGADLVVSTGCVGYVTERTITRIATLPERRPWMAHFVLRMFSYEPIADALTDLGYRTTEAPGLFRQRRFASAEEQERILDTLRDNGVEPDDQETGGWLCARLHHSRPIDEYKDDLT</sequence>
<protein>
    <submittedName>
        <fullName evidence="1">Methyltransferase type 12</fullName>
    </submittedName>
</protein>
<proteinExistence type="predicted"/>
<dbReference type="Proteomes" id="UP000185696">
    <property type="component" value="Unassembled WGS sequence"/>
</dbReference>
<dbReference type="InterPro" id="IPR029063">
    <property type="entry name" value="SAM-dependent_MTases_sf"/>
</dbReference>
<dbReference type="GO" id="GO:0032259">
    <property type="term" value="P:methylation"/>
    <property type="evidence" value="ECO:0007669"/>
    <property type="project" value="UniProtKB-KW"/>
</dbReference>
<organism evidence="1 2">
    <name type="scientific">Actinophytocola xinjiangensis</name>
    <dbReference type="NCBI Taxonomy" id="485602"/>
    <lineage>
        <taxon>Bacteria</taxon>
        <taxon>Bacillati</taxon>
        <taxon>Actinomycetota</taxon>
        <taxon>Actinomycetes</taxon>
        <taxon>Pseudonocardiales</taxon>
        <taxon>Pseudonocardiaceae</taxon>
    </lineage>
</organism>
<accession>A0A7Z0WNW3</accession>
<comment type="caution">
    <text evidence="1">The sequence shown here is derived from an EMBL/GenBank/DDBJ whole genome shotgun (WGS) entry which is preliminary data.</text>
</comment>
<name>A0A7Z0WNW3_9PSEU</name>
<dbReference type="GO" id="GO:0008168">
    <property type="term" value="F:methyltransferase activity"/>
    <property type="evidence" value="ECO:0007669"/>
    <property type="project" value="UniProtKB-KW"/>
</dbReference>
<gene>
    <name evidence="1" type="ORF">BLA60_08185</name>
</gene>
<keyword evidence="2" id="KW-1185">Reference proteome</keyword>